<reference evidence="9 10" key="1">
    <citation type="submission" date="2019-03" db="EMBL/GenBank/DDBJ databases">
        <title>Draft Genome Sequence of Desulfosporosinus fructosivorans Strain 63.6F, Isolated from Marine Sediment in the Baltic Sea.</title>
        <authorList>
            <person name="Hausmann B."/>
            <person name="Vandieken V."/>
            <person name="Pjevac P."/>
            <person name="Schreck K."/>
            <person name="Herbold C.W."/>
            <person name="Loy A."/>
        </authorList>
    </citation>
    <scope>NUCLEOTIDE SEQUENCE [LARGE SCALE GENOMIC DNA]</scope>
    <source>
        <strain evidence="9 10">63.6F</strain>
    </source>
</reference>
<dbReference type="InterPro" id="IPR017900">
    <property type="entry name" value="4Fe4S_Fe_S_CS"/>
</dbReference>
<keyword evidence="7" id="KW-0411">Iron-sulfur</keyword>
<dbReference type="PROSITE" id="PS00198">
    <property type="entry name" value="4FE4S_FER_1"/>
    <property type="match status" value="1"/>
</dbReference>
<keyword evidence="3" id="KW-0479">Metal-binding</keyword>
<keyword evidence="1" id="KW-0813">Transport</keyword>
<evidence type="ECO:0000256" key="1">
    <source>
        <dbReference type="ARBA" id="ARBA00022448"/>
    </source>
</evidence>
<evidence type="ECO:0000259" key="8">
    <source>
        <dbReference type="PROSITE" id="PS51379"/>
    </source>
</evidence>
<feature type="domain" description="4Fe-4S ferredoxin-type" evidence="8">
    <location>
        <begin position="49"/>
        <end position="80"/>
    </location>
</feature>
<dbReference type="PANTHER" id="PTHR43177">
    <property type="entry name" value="PROTEIN NRFC"/>
    <property type="match status" value="1"/>
</dbReference>
<dbReference type="Proteomes" id="UP000298460">
    <property type="component" value="Unassembled WGS sequence"/>
</dbReference>
<dbReference type="SUPFAM" id="SSF54862">
    <property type="entry name" value="4Fe-4S ferredoxins"/>
    <property type="match status" value="1"/>
</dbReference>
<dbReference type="CDD" id="cd16371">
    <property type="entry name" value="DMSOR_beta_like"/>
    <property type="match status" value="1"/>
</dbReference>
<name>A0A4Z0RCS2_9FIRM</name>
<keyword evidence="5" id="KW-0249">Electron transport</keyword>
<feature type="domain" description="4Fe-4S ferredoxin-type" evidence="8">
    <location>
        <begin position="4"/>
        <end position="34"/>
    </location>
</feature>
<dbReference type="GO" id="GO:0051539">
    <property type="term" value="F:4 iron, 4 sulfur cluster binding"/>
    <property type="evidence" value="ECO:0007669"/>
    <property type="project" value="UniProtKB-KW"/>
</dbReference>
<accession>A0A4Z0RCS2</accession>
<dbReference type="InterPro" id="IPR050954">
    <property type="entry name" value="ET_IronSulfur_Cluster-Binding"/>
</dbReference>
<evidence type="ECO:0000313" key="10">
    <source>
        <dbReference type="Proteomes" id="UP000298460"/>
    </source>
</evidence>
<gene>
    <name evidence="9" type="ORF">E4K67_03785</name>
</gene>
<dbReference type="Pfam" id="PF12800">
    <property type="entry name" value="Fer4_4"/>
    <property type="match status" value="1"/>
</dbReference>
<sequence>MGRKGFYFDMTSCIGCRTCQIACKDKNDLKVGTIFRQTRTFEIGVYPTPGVYHYSSTCNHCANPKCVEGCPTGAMHVDADGTVQHDKDKCIGCRYCTWACPYGVPQFIQDLGKVGKCDGCKDLRDKNETPVCVDACPMRAIEWGDIEELKVKYGSNTTSDLPILPHSSVTNPSLVIKPKAGALLKDFRKKEV</sequence>
<evidence type="ECO:0000256" key="7">
    <source>
        <dbReference type="ARBA" id="ARBA00023014"/>
    </source>
</evidence>
<keyword evidence="2" id="KW-0004">4Fe-4S</keyword>
<proteinExistence type="predicted"/>
<comment type="caution">
    <text evidence="9">The sequence shown here is derived from an EMBL/GenBank/DDBJ whole genome shotgun (WGS) entry which is preliminary data.</text>
</comment>
<dbReference type="InterPro" id="IPR017896">
    <property type="entry name" value="4Fe4S_Fe-S-bd"/>
</dbReference>
<dbReference type="OrthoDB" id="9810688at2"/>
<dbReference type="EMBL" id="SPQQ01000001">
    <property type="protein sequence ID" value="TGE40105.1"/>
    <property type="molecule type" value="Genomic_DNA"/>
</dbReference>
<evidence type="ECO:0000256" key="5">
    <source>
        <dbReference type="ARBA" id="ARBA00022982"/>
    </source>
</evidence>
<dbReference type="Gene3D" id="3.30.70.20">
    <property type="match status" value="2"/>
</dbReference>
<organism evidence="9 10">
    <name type="scientific">Desulfosporosinus fructosivorans</name>
    <dbReference type="NCBI Taxonomy" id="2018669"/>
    <lineage>
        <taxon>Bacteria</taxon>
        <taxon>Bacillati</taxon>
        <taxon>Bacillota</taxon>
        <taxon>Clostridia</taxon>
        <taxon>Eubacteriales</taxon>
        <taxon>Desulfitobacteriaceae</taxon>
        <taxon>Desulfosporosinus</taxon>
    </lineage>
</organism>
<dbReference type="PANTHER" id="PTHR43177:SF5">
    <property type="entry name" value="ANAEROBIC DIMETHYL SULFOXIDE REDUCTASE CHAIN B-RELATED"/>
    <property type="match status" value="1"/>
</dbReference>
<keyword evidence="4" id="KW-0677">Repeat</keyword>
<dbReference type="PROSITE" id="PS51379">
    <property type="entry name" value="4FE4S_FER_2"/>
    <property type="match status" value="3"/>
</dbReference>
<keyword evidence="10" id="KW-1185">Reference proteome</keyword>
<evidence type="ECO:0000313" key="9">
    <source>
        <dbReference type="EMBL" id="TGE40105.1"/>
    </source>
</evidence>
<dbReference type="RefSeq" id="WP_135545038.1">
    <property type="nucleotide sequence ID" value="NZ_SPQQ01000001.1"/>
</dbReference>
<evidence type="ECO:0000256" key="4">
    <source>
        <dbReference type="ARBA" id="ARBA00022737"/>
    </source>
</evidence>
<dbReference type="Pfam" id="PF13247">
    <property type="entry name" value="Fer4_11"/>
    <property type="match status" value="1"/>
</dbReference>
<keyword evidence="6" id="KW-0408">Iron</keyword>
<evidence type="ECO:0000256" key="2">
    <source>
        <dbReference type="ARBA" id="ARBA00022485"/>
    </source>
</evidence>
<dbReference type="GO" id="GO:0046872">
    <property type="term" value="F:metal ion binding"/>
    <property type="evidence" value="ECO:0007669"/>
    <property type="project" value="UniProtKB-KW"/>
</dbReference>
<evidence type="ECO:0000256" key="3">
    <source>
        <dbReference type="ARBA" id="ARBA00022723"/>
    </source>
</evidence>
<protein>
    <submittedName>
        <fullName evidence="9">4Fe-4S dicluster domain-containing protein</fullName>
    </submittedName>
</protein>
<feature type="domain" description="4Fe-4S ferredoxin-type" evidence="8">
    <location>
        <begin position="81"/>
        <end position="110"/>
    </location>
</feature>
<dbReference type="AlphaFoldDB" id="A0A4Z0RCS2"/>
<evidence type="ECO:0000256" key="6">
    <source>
        <dbReference type="ARBA" id="ARBA00023004"/>
    </source>
</evidence>